<organism evidence="1 2">
    <name type="scientific">Brachyspira murdochii (strain ATCC 51284 / DSM 12563 / 56-150)</name>
    <name type="common">Serpulina murdochii</name>
    <dbReference type="NCBI Taxonomy" id="526224"/>
    <lineage>
        <taxon>Bacteria</taxon>
        <taxon>Pseudomonadati</taxon>
        <taxon>Spirochaetota</taxon>
        <taxon>Spirochaetia</taxon>
        <taxon>Brachyspirales</taxon>
        <taxon>Brachyspiraceae</taxon>
        <taxon>Brachyspira</taxon>
    </lineage>
</organism>
<dbReference type="HOGENOM" id="CLU_3213264_0_0_12"/>
<sequence length="47" mass="5448">MPKKVKKLNLKKTNNMLTEHKLDDGTIVKLNPTVTRIVLFDNKNKIN</sequence>
<dbReference type="AlphaFoldDB" id="D5UBF0"/>
<dbReference type="Proteomes" id="UP000001915">
    <property type="component" value="Chromosome"/>
</dbReference>
<protein>
    <submittedName>
        <fullName evidence="1">Uncharacterized protein</fullName>
    </submittedName>
</protein>
<proteinExistence type="predicted"/>
<dbReference type="KEGG" id="brm:Bmur_1945"/>
<dbReference type="RefSeq" id="WP_013114396.1">
    <property type="nucleotide sequence ID" value="NC_014150.1"/>
</dbReference>
<evidence type="ECO:0000313" key="2">
    <source>
        <dbReference type="Proteomes" id="UP000001915"/>
    </source>
</evidence>
<dbReference type="EMBL" id="CP001959">
    <property type="protein sequence ID" value="ADG72023.1"/>
    <property type="molecule type" value="Genomic_DNA"/>
</dbReference>
<accession>D5UBF0</accession>
<evidence type="ECO:0000313" key="1">
    <source>
        <dbReference type="EMBL" id="ADG72023.1"/>
    </source>
</evidence>
<gene>
    <name evidence="1" type="ordered locus">Bmur_1945</name>
</gene>
<reference evidence="1 2" key="1">
    <citation type="journal article" date="2010" name="Stand. Genomic Sci.">
        <title>Complete genome sequence of Brachyspira murdochii type strain (56-150).</title>
        <authorList>
            <person name="Pati A."/>
            <person name="Sikorski J."/>
            <person name="Gronow S."/>
            <person name="Munk C."/>
            <person name="Lapidus A."/>
            <person name="Copeland A."/>
            <person name="Glavina Del Tio T."/>
            <person name="Nolan M."/>
            <person name="Lucas S."/>
            <person name="Chen F."/>
            <person name="Tice H."/>
            <person name="Cheng J.F."/>
            <person name="Han C."/>
            <person name="Detter J.C."/>
            <person name="Bruce D."/>
            <person name="Tapia R."/>
            <person name="Goodwin L."/>
            <person name="Pitluck S."/>
            <person name="Liolios K."/>
            <person name="Ivanova N."/>
            <person name="Mavromatis K."/>
            <person name="Mikhailova N."/>
            <person name="Chen A."/>
            <person name="Palaniappan K."/>
            <person name="Land M."/>
            <person name="Hauser L."/>
            <person name="Chang Y.J."/>
            <person name="Jeffries C.D."/>
            <person name="Spring S."/>
            <person name="Rohde M."/>
            <person name="Goker M."/>
            <person name="Bristow J."/>
            <person name="Eisen J.A."/>
            <person name="Markowitz V."/>
            <person name="Hugenholtz P."/>
            <person name="Kyrpides N.C."/>
            <person name="Klenk H.P."/>
        </authorList>
    </citation>
    <scope>NUCLEOTIDE SEQUENCE [LARGE SCALE GENOMIC DNA]</scope>
    <source>
        <strain evidence="2">ATCC 51284 / DSM 12563 / 56-150</strain>
    </source>
</reference>
<name>D5UBF0_BRAM5</name>